<dbReference type="EMBL" id="BQNB010017265">
    <property type="protein sequence ID" value="GJT61176.1"/>
    <property type="molecule type" value="Genomic_DNA"/>
</dbReference>
<dbReference type="Pfam" id="PF00078">
    <property type="entry name" value="RVT_1"/>
    <property type="match status" value="1"/>
</dbReference>
<dbReference type="CDD" id="cd01650">
    <property type="entry name" value="RT_nLTR_like"/>
    <property type="match status" value="1"/>
</dbReference>
<name>A0ABQ5FCM3_9ASTR</name>
<dbReference type="GO" id="GO:0003964">
    <property type="term" value="F:RNA-directed DNA polymerase activity"/>
    <property type="evidence" value="ECO:0007669"/>
    <property type="project" value="UniProtKB-KW"/>
</dbReference>
<evidence type="ECO:0000313" key="4">
    <source>
        <dbReference type="Proteomes" id="UP001151760"/>
    </source>
</evidence>
<evidence type="ECO:0000313" key="3">
    <source>
        <dbReference type="EMBL" id="GJT61176.1"/>
    </source>
</evidence>
<dbReference type="InterPro" id="IPR005135">
    <property type="entry name" value="Endo/exonuclease/phosphatase"/>
</dbReference>
<dbReference type="InterPro" id="IPR000477">
    <property type="entry name" value="RT_dom"/>
</dbReference>
<evidence type="ECO:0000256" key="1">
    <source>
        <dbReference type="SAM" id="MobiDB-lite"/>
    </source>
</evidence>
<evidence type="ECO:0000259" key="2">
    <source>
        <dbReference type="PROSITE" id="PS50878"/>
    </source>
</evidence>
<organism evidence="3 4">
    <name type="scientific">Tanacetum coccineum</name>
    <dbReference type="NCBI Taxonomy" id="301880"/>
    <lineage>
        <taxon>Eukaryota</taxon>
        <taxon>Viridiplantae</taxon>
        <taxon>Streptophyta</taxon>
        <taxon>Embryophyta</taxon>
        <taxon>Tracheophyta</taxon>
        <taxon>Spermatophyta</taxon>
        <taxon>Magnoliopsida</taxon>
        <taxon>eudicotyledons</taxon>
        <taxon>Gunneridae</taxon>
        <taxon>Pentapetalae</taxon>
        <taxon>asterids</taxon>
        <taxon>campanulids</taxon>
        <taxon>Asterales</taxon>
        <taxon>Asteraceae</taxon>
        <taxon>Asteroideae</taxon>
        <taxon>Anthemideae</taxon>
        <taxon>Anthemidinae</taxon>
        <taxon>Tanacetum</taxon>
    </lineage>
</organism>
<protein>
    <submittedName>
        <fullName evidence="3">RNA-directed DNA polymerase, eukaryota</fullName>
    </submittedName>
</protein>
<sequence length="1172" mass="134821">MRDFNQLYDKVSNVSEQPKQSDDPFGFYKILKRNKETTEAESEGPKFPPGFTPEVVEENVVNNELEKNSQPKSDMPVNNEGVTTNKSESNCVPKFRAGGSILEVMDKVIKMNFLSLNIQGLGHKAKKGWIQELNNKYRINFVAIQETKMERIDLFSIKALWENLSFDYAFSPSVGSSGGIVCAWDPKENTTISDSFVAIRGTWTPSSTKLLVISVYAPQDMSERRMLWDYFCHLIDTWDGECVLLGDFNEVRSEQERYGTTFNHQGAYAFNNFINMAGLVDLPLEGYSYTWAHKSASKMSKLDRFLMSDGLLSLFPSLSALCLDRNLSDHRPILLRELNVDYGPTPFHIFHSWFNKAGFDKLVEDTWKNSVFIESNKIINLKKKFQALKSSIKQWSYEDKQRSNATKLATQNRLSDLDKIIDQGRGNVDLVNERYKLLKELQDLNSSSSLDMAQKAKIRWSIEGDENSKYFHGIINKKRSQLTIRGVLAQGEWIDDPSNVKHEFFSHFASRFYAPSSHRIILDHQFPVRLSMDQNDDLERIITYEEIKRAIWDCGINKSPSPDGFTFEFFRRYWNVIDIDVVAAVLQFFSSNGPFILNELILWCKHKKIKAMIFKVDFEKAFDSVRWDYLDDVLNKFGFGVKWRGWIQGCLNSAMGSILVNGSPTSEFKFFKGLKQGDPLSPFLFILIMESLHLSFKNVLDAGIFKGIDVNESLTLSHLFYADDAVFVGKWDNSNLSSIVNVLKCFFLASGLKINLHKSKLMGIGIAQDVVNMAANQIGCLTLSAPFTYLGVKVGGIMSRITSWDEVHAKVSSRLSKWKLKTLSIGGRFTLIKSVLSPLPLYQMSIYKVPMGVLHKLELIRRNFFNGLEVSSYFALNRALLFKWIWRLISLAPSLWSRCITALYGERGSLDNVHLVSRRSPWIDIIREFNALSRNGIDLLSHMKKKVGNGDNTSFWNDVWIVEVPLKLLYLRLYALELDRHSSVAVKLRDRSLIMSFRRTPRGGIEEEQLQLLRDSTSTILLPSINDRWIWMLESSGDYSVKSAHSFIDDLLLPTVGVPTRWVNIVPIKINIFAWRVCLDKFPTRLHLSLCGIDIPSIIYPNYSIAIESTLHLLFSCHLARQIMLKVARWWDLEVHDFHSYRDWLIWFNNIRLPKRLNEVLEGVFYVMWWTI</sequence>
<dbReference type="Pfam" id="PF13966">
    <property type="entry name" value="zf-RVT"/>
    <property type="match status" value="1"/>
</dbReference>
<dbReference type="SUPFAM" id="SSF56219">
    <property type="entry name" value="DNase I-like"/>
    <property type="match status" value="1"/>
</dbReference>
<feature type="domain" description="Reverse transcriptase" evidence="2">
    <location>
        <begin position="540"/>
        <end position="794"/>
    </location>
</feature>
<dbReference type="Proteomes" id="UP001151760">
    <property type="component" value="Unassembled WGS sequence"/>
</dbReference>
<dbReference type="InterPro" id="IPR026960">
    <property type="entry name" value="RVT-Znf"/>
</dbReference>
<accession>A0ABQ5FCM3</accession>
<dbReference type="InterPro" id="IPR043502">
    <property type="entry name" value="DNA/RNA_pol_sf"/>
</dbReference>
<keyword evidence="3" id="KW-0695">RNA-directed DNA polymerase</keyword>
<keyword evidence="3" id="KW-0548">Nucleotidyltransferase</keyword>
<dbReference type="PROSITE" id="PS50878">
    <property type="entry name" value="RT_POL"/>
    <property type="match status" value="1"/>
</dbReference>
<dbReference type="InterPro" id="IPR036691">
    <property type="entry name" value="Endo/exonu/phosph_ase_sf"/>
</dbReference>
<reference evidence="3" key="2">
    <citation type="submission" date="2022-01" db="EMBL/GenBank/DDBJ databases">
        <authorList>
            <person name="Yamashiro T."/>
            <person name="Shiraishi A."/>
            <person name="Satake H."/>
            <person name="Nakayama K."/>
        </authorList>
    </citation>
    <scope>NUCLEOTIDE SEQUENCE</scope>
</reference>
<gene>
    <name evidence="3" type="ORF">Tco_1004709</name>
</gene>
<feature type="region of interest" description="Disordered" evidence="1">
    <location>
        <begin position="63"/>
        <end position="85"/>
    </location>
</feature>
<reference evidence="3" key="1">
    <citation type="journal article" date="2022" name="Int. J. Mol. Sci.">
        <title>Draft Genome of Tanacetum Coccineum: Genomic Comparison of Closely Related Tanacetum-Family Plants.</title>
        <authorList>
            <person name="Yamashiro T."/>
            <person name="Shiraishi A."/>
            <person name="Nakayama K."/>
            <person name="Satake H."/>
        </authorList>
    </citation>
    <scope>NUCLEOTIDE SEQUENCE</scope>
</reference>
<keyword evidence="3" id="KW-0808">Transferase</keyword>
<comment type="caution">
    <text evidence="3">The sequence shown here is derived from an EMBL/GenBank/DDBJ whole genome shotgun (WGS) entry which is preliminary data.</text>
</comment>
<feature type="region of interest" description="Disordered" evidence="1">
    <location>
        <begin position="1"/>
        <end position="27"/>
    </location>
</feature>
<dbReference type="Pfam" id="PF03372">
    <property type="entry name" value="Exo_endo_phos"/>
    <property type="match status" value="1"/>
</dbReference>
<keyword evidence="4" id="KW-1185">Reference proteome</keyword>
<proteinExistence type="predicted"/>
<dbReference type="PANTHER" id="PTHR33116:SF79">
    <property type="entry name" value="REVERSE TRANSCRIPTASE DOMAIN, ZINC FINGER, CCHC-TYPE-RELATED"/>
    <property type="match status" value="1"/>
</dbReference>
<dbReference type="SUPFAM" id="SSF56672">
    <property type="entry name" value="DNA/RNA polymerases"/>
    <property type="match status" value="1"/>
</dbReference>
<dbReference type="PANTHER" id="PTHR33116">
    <property type="entry name" value="REVERSE TRANSCRIPTASE ZINC-BINDING DOMAIN-CONTAINING PROTEIN-RELATED-RELATED"/>
    <property type="match status" value="1"/>
</dbReference>
<dbReference type="Gene3D" id="3.60.10.10">
    <property type="entry name" value="Endonuclease/exonuclease/phosphatase"/>
    <property type="match status" value="1"/>
</dbReference>